<proteinExistence type="predicted"/>
<name>A0AAY4AA98_9TELE</name>
<evidence type="ECO:0000259" key="1">
    <source>
        <dbReference type="PROSITE" id="PS50053"/>
    </source>
</evidence>
<dbReference type="InterPro" id="IPR000626">
    <property type="entry name" value="Ubiquitin-like_dom"/>
</dbReference>
<dbReference type="AlphaFoldDB" id="A0AAY4AA98"/>
<keyword evidence="3" id="KW-1185">Reference proteome</keyword>
<accession>A0AAY4AA98</accession>
<feature type="domain" description="Ubiquitin-like" evidence="1">
    <location>
        <begin position="37"/>
        <end position="113"/>
    </location>
</feature>
<organism evidence="2 3">
    <name type="scientific">Denticeps clupeoides</name>
    <name type="common">denticle herring</name>
    <dbReference type="NCBI Taxonomy" id="299321"/>
    <lineage>
        <taxon>Eukaryota</taxon>
        <taxon>Metazoa</taxon>
        <taxon>Chordata</taxon>
        <taxon>Craniata</taxon>
        <taxon>Vertebrata</taxon>
        <taxon>Euteleostomi</taxon>
        <taxon>Actinopterygii</taxon>
        <taxon>Neopterygii</taxon>
        <taxon>Teleostei</taxon>
        <taxon>Clupei</taxon>
        <taxon>Clupeiformes</taxon>
        <taxon>Denticipitoidei</taxon>
        <taxon>Denticipitidae</taxon>
        <taxon>Denticeps</taxon>
    </lineage>
</organism>
<sequence length="113" mass="11926">SGHECCGPRTPSLPLQSGDTIHANLLVVKDGSTGGQFMVSVCNGSDGSITNLNMKNTDTIGTLQQKFLKLKPALRNSMNLALNGKPVPVQKTLGELNVKSGSKFIIFQRCPGG</sequence>
<dbReference type="Proteomes" id="UP000694580">
    <property type="component" value="Chromosome 4"/>
</dbReference>
<dbReference type="InterPro" id="IPR029071">
    <property type="entry name" value="Ubiquitin-like_domsf"/>
</dbReference>
<dbReference type="GeneTree" id="ENSGT01000000214857"/>
<dbReference type="PROSITE" id="PS50053">
    <property type="entry name" value="UBIQUITIN_2"/>
    <property type="match status" value="1"/>
</dbReference>
<reference evidence="2 3" key="1">
    <citation type="submission" date="2020-06" db="EMBL/GenBank/DDBJ databases">
        <authorList>
            <consortium name="Wellcome Sanger Institute Data Sharing"/>
        </authorList>
    </citation>
    <scope>NUCLEOTIDE SEQUENCE [LARGE SCALE GENOMIC DNA]</scope>
</reference>
<dbReference type="SUPFAM" id="SSF54236">
    <property type="entry name" value="Ubiquitin-like"/>
    <property type="match status" value="1"/>
</dbReference>
<reference evidence="2" key="3">
    <citation type="submission" date="2025-09" db="UniProtKB">
        <authorList>
            <consortium name="Ensembl"/>
        </authorList>
    </citation>
    <scope>IDENTIFICATION</scope>
</reference>
<dbReference type="Ensembl" id="ENSDCDT00010005969.1">
    <property type="protein sequence ID" value="ENSDCDP00010005769.1"/>
    <property type="gene ID" value="ENSDCDG00010002520.1"/>
</dbReference>
<dbReference type="Pfam" id="PF00240">
    <property type="entry name" value="ubiquitin"/>
    <property type="match status" value="1"/>
</dbReference>
<protein>
    <recommendedName>
        <fullName evidence="1">Ubiquitin-like domain-containing protein</fullName>
    </recommendedName>
</protein>
<evidence type="ECO:0000313" key="2">
    <source>
        <dbReference type="Ensembl" id="ENSDCDP00010005769.1"/>
    </source>
</evidence>
<dbReference type="Gene3D" id="3.10.20.90">
    <property type="entry name" value="Phosphatidylinositol 3-kinase Catalytic Subunit, Chain A, domain 1"/>
    <property type="match status" value="1"/>
</dbReference>
<reference evidence="2" key="2">
    <citation type="submission" date="2025-08" db="UniProtKB">
        <authorList>
            <consortium name="Ensembl"/>
        </authorList>
    </citation>
    <scope>IDENTIFICATION</scope>
</reference>
<evidence type="ECO:0000313" key="3">
    <source>
        <dbReference type="Proteomes" id="UP000694580"/>
    </source>
</evidence>